<organism evidence="2 3">
    <name type="scientific">Hyalella azteca</name>
    <name type="common">Amphipod</name>
    <dbReference type="NCBI Taxonomy" id="294128"/>
    <lineage>
        <taxon>Eukaryota</taxon>
        <taxon>Metazoa</taxon>
        <taxon>Ecdysozoa</taxon>
        <taxon>Arthropoda</taxon>
        <taxon>Crustacea</taxon>
        <taxon>Multicrustacea</taxon>
        <taxon>Malacostraca</taxon>
        <taxon>Eumalacostraca</taxon>
        <taxon>Peracarida</taxon>
        <taxon>Amphipoda</taxon>
        <taxon>Senticaudata</taxon>
        <taxon>Talitrida</taxon>
        <taxon>Talitroidea</taxon>
        <taxon>Hyalellidae</taxon>
        <taxon>Hyalella</taxon>
    </lineage>
</organism>
<reference evidence="3" key="1">
    <citation type="submission" date="2025-08" db="UniProtKB">
        <authorList>
            <consortium name="RefSeq"/>
        </authorList>
    </citation>
    <scope>IDENTIFICATION</scope>
    <source>
        <tissue evidence="3">Whole organism</tissue>
    </source>
</reference>
<accession>A0A979FM78</accession>
<feature type="compositionally biased region" description="Low complexity" evidence="1">
    <location>
        <begin position="305"/>
        <end position="319"/>
    </location>
</feature>
<feature type="compositionally biased region" description="Basic and acidic residues" evidence="1">
    <location>
        <begin position="11"/>
        <end position="22"/>
    </location>
</feature>
<dbReference type="KEGG" id="hazt:125178453"/>
<evidence type="ECO:0000313" key="3">
    <source>
        <dbReference type="RefSeq" id="XP_047738150.1"/>
    </source>
</evidence>
<evidence type="ECO:0000256" key="1">
    <source>
        <dbReference type="SAM" id="MobiDB-lite"/>
    </source>
</evidence>
<dbReference type="RefSeq" id="XP_047738150.1">
    <property type="nucleotide sequence ID" value="XM_047882194.1"/>
</dbReference>
<dbReference type="Proteomes" id="UP000694843">
    <property type="component" value="Unplaced"/>
</dbReference>
<proteinExistence type="predicted"/>
<gene>
    <name evidence="3" type="primary">LOC125178453</name>
</gene>
<protein>
    <submittedName>
        <fullName evidence="3">Uncharacterized protein LOC125178453</fullName>
    </submittedName>
</protein>
<keyword evidence="2" id="KW-1185">Reference proteome</keyword>
<sequence length="545" mass="61444">MAPLHASSLELRFDSSKEDRPLVRGPARVHKEDRPVVRGSARVHKEDRPVVRGSVRVNKEDRPVVRGSARVHKSYGEGVTKKLGLPRRSDSFRRQERLFMQRSDAYLTNRDLAAPRVNFRATASAHLQQKQEIRRNGDYRKSLVLDQKVETLYGYVKKPVIPEVDYLTNEEVATLRKKSFMASSQKLSLFEASKSGVLRDSIHRHSNLKAAKSFGNLTKLKSSVKLEIHSDTKSNPSNLKSALKLSKSDTRLNSKLEVRWDSDSESRTEAHSSWRSDSPRPGSKGSFYCNGNKSPSLSRNKVGVSKSLQKTSSCSSSSSPLFVCKRSSLCYTSARASSSPAKRISRHFIPRAKIRNLSSPNATPKMQDSLFYDTPRVRLDGGARAFRRHCGYDMQDSLFYDTPRVRLDGGARAFRRHCGYDAPHQPPTLLEEVSECGEDLEDPYSAPYDGDGDNMSFAETRSLREDYCFPHSWQGLRDIEHGISDRGAGYDRSKTADCGLSLTATVLLCAARWLLLKFNSLAVLLYFLHFGGDFLSSWFRSTFKR</sequence>
<dbReference type="AlphaFoldDB" id="A0A979FM78"/>
<dbReference type="GeneID" id="125178453"/>
<feature type="compositionally biased region" description="Basic and acidic residues" evidence="1">
    <location>
        <begin position="267"/>
        <end position="278"/>
    </location>
</feature>
<name>A0A979FM78_HYAAZ</name>
<feature type="region of interest" description="Disordered" evidence="1">
    <location>
        <begin position="1"/>
        <end position="49"/>
    </location>
</feature>
<feature type="region of interest" description="Disordered" evidence="1">
    <location>
        <begin position="267"/>
        <end position="319"/>
    </location>
</feature>
<dbReference type="OrthoDB" id="6380379at2759"/>
<feature type="compositionally biased region" description="Polar residues" evidence="1">
    <location>
        <begin position="289"/>
        <end position="299"/>
    </location>
</feature>
<evidence type="ECO:0000313" key="2">
    <source>
        <dbReference type="Proteomes" id="UP000694843"/>
    </source>
</evidence>